<sequence length="220" mass="26113">MERKTRIPTQKRALEKYDKILDAAYKLFNEKGYYNTTTADISKEANVATGSVYAYFEDKKEIYIKVIERLNKKITYPVQDFWLENKDTQFDNAIVSKELFKEFIKMMIGYHDFSKIFHDEMEALTLLDPDIAAIRNENSKLRREKIEDIFKSLSIPFKGEEEKNIYFYYSFFLIDDVCHKIVFDNDVKDLDLYIDKCVNMLYYLLQDCSNYQVKLDSGGV</sequence>
<keyword evidence="2" id="KW-1185">Reference proteome</keyword>
<dbReference type="Proteomes" id="UP001058074">
    <property type="component" value="Unassembled WGS sequence"/>
</dbReference>
<evidence type="ECO:0000313" key="1">
    <source>
        <dbReference type="EMBL" id="GKX67558.1"/>
    </source>
</evidence>
<dbReference type="EMBL" id="BROD01000001">
    <property type="protein sequence ID" value="GKX67558.1"/>
    <property type="molecule type" value="Genomic_DNA"/>
</dbReference>
<comment type="caution">
    <text evidence="1">The sequence shown here is derived from an EMBL/GenBank/DDBJ whole genome shotgun (WGS) entry which is preliminary data.</text>
</comment>
<protein>
    <submittedName>
        <fullName evidence="1">AcrR family transcriptional regulator</fullName>
    </submittedName>
</protein>
<reference evidence="1" key="1">
    <citation type="journal article" date="2025" name="Int. J. Syst. Evol. Microbiol.">
        <title>Inconstantimicrobium mannanitabidum sp. nov., a novel member of the family Clostridiaceae isolated from anoxic soil under the treatment of reductive soil disinfestation.</title>
        <authorList>
            <person name="Ueki A."/>
            <person name="Tonouchi A."/>
            <person name="Honma S."/>
            <person name="Kaku N."/>
            <person name="Ueki K."/>
        </authorList>
    </citation>
    <scope>NUCLEOTIDE SEQUENCE</scope>
    <source>
        <strain evidence="1">TW13</strain>
    </source>
</reference>
<proteinExistence type="predicted"/>
<organism evidence="1 2">
    <name type="scientific">Inconstantimicrobium mannanitabidum</name>
    <dbReference type="NCBI Taxonomy" id="1604901"/>
    <lineage>
        <taxon>Bacteria</taxon>
        <taxon>Bacillati</taxon>
        <taxon>Bacillota</taxon>
        <taxon>Clostridia</taxon>
        <taxon>Eubacteriales</taxon>
        <taxon>Clostridiaceae</taxon>
        <taxon>Inconstantimicrobium</taxon>
    </lineage>
</organism>
<gene>
    <name evidence="1" type="ORF">rsdtw13_28160</name>
</gene>
<accession>A0ACB5RES2</accession>
<name>A0ACB5RES2_9CLOT</name>
<evidence type="ECO:0000313" key="2">
    <source>
        <dbReference type="Proteomes" id="UP001058074"/>
    </source>
</evidence>